<dbReference type="PANTHER" id="PTHR34584:SF1">
    <property type="entry name" value="NA(+)_H(+) ANTIPORTER SUBUNIT E1"/>
    <property type="match status" value="1"/>
</dbReference>
<dbReference type="EMBL" id="FOVJ01000001">
    <property type="protein sequence ID" value="SFN42496.1"/>
    <property type="molecule type" value="Genomic_DNA"/>
</dbReference>
<dbReference type="InterPro" id="IPR002758">
    <property type="entry name" value="Cation_antiport_E"/>
</dbReference>
<protein>
    <submittedName>
        <fullName evidence="8">Multicomponent Na+:H+ antiporter subunit E</fullName>
    </submittedName>
</protein>
<dbReference type="GO" id="GO:0005886">
    <property type="term" value="C:plasma membrane"/>
    <property type="evidence" value="ECO:0007669"/>
    <property type="project" value="UniProtKB-SubCell"/>
</dbReference>
<comment type="subcellular location">
    <subcellularLocation>
        <location evidence="1">Cell membrane</location>
        <topology evidence="1">Multi-pass membrane protein</topology>
    </subcellularLocation>
</comment>
<evidence type="ECO:0000256" key="5">
    <source>
        <dbReference type="ARBA" id="ARBA00022989"/>
    </source>
</evidence>
<name>A0A1I4YWR5_9PROT</name>
<keyword evidence="6 7" id="KW-0472">Membrane</keyword>
<accession>A0A1I4YWR5</accession>
<dbReference type="OrthoDB" id="7852837at2"/>
<evidence type="ECO:0000256" key="1">
    <source>
        <dbReference type="ARBA" id="ARBA00004651"/>
    </source>
</evidence>
<dbReference type="Pfam" id="PF01899">
    <property type="entry name" value="MNHE"/>
    <property type="match status" value="1"/>
</dbReference>
<evidence type="ECO:0000256" key="2">
    <source>
        <dbReference type="ARBA" id="ARBA00006228"/>
    </source>
</evidence>
<keyword evidence="4 7" id="KW-0812">Transmembrane</keyword>
<evidence type="ECO:0000313" key="9">
    <source>
        <dbReference type="Proteomes" id="UP000183107"/>
    </source>
</evidence>
<dbReference type="GO" id="GO:0008324">
    <property type="term" value="F:monoatomic cation transmembrane transporter activity"/>
    <property type="evidence" value="ECO:0007669"/>
    <property type="project" value="InterPro"/>
</dbReference>
<keyword evidence="5 7" id="KW-1133">Transmembrane helix</keyword>
<sequence>MILGAILWRSVLLAMLWCILAEGNVGSWGVGAISTALALAASLAVLPVGAIRFSPLGLVFFLIYFISKSFRAGVRVALLAVQPRLDIHPGIETVSLRLPNGVGRVILINTINLLPGTLVLGLNASTLQLHVLDMRSSIEGEIRIAEKRIAKMLGLSLDQS</sequence>
<keyword evidence="9" id="KW-1185">Reference proteome</keyword>
<evidence type="ECO:0000313" key="8">
    <source>
        <dbReference type="EMBL" id="SFN42496.1"/>
    </source>
</evidence>
<organism evidence="8 9">
    <name type="scientific">Nitrosospira briensis</name>
    <dbReference type="NCBI Taxonomy" id="35799"/>
    <lineage>
        <taxon>Bacteria</taxon>
        <taxon>Pseudomonadati</taxon>
        <taxon>Pseudomonadota</taxon>
        <taxon>Betaproteobacteria</taxon>
        <taxon>Nitrosomonadales</taxon>
        <taxon>Nitrosomonadaceae</taxon>
        <taxon>Nitrosospira</taxon>
    </lineage>
</organism>
<dbReference type="Proteomes" id="UP000183107">
    <property type="component" value="Unassembled WGS sequence"/>
</dbReference>
<feature type="transmembrane region" description="Helical" evidence="7">
    <location>
        <begin position="37"/>
        <end position="66"/>
    </location>
</feature>
<dbReference type="RefSeq" id="WP_074795059.1">
    <property type="nucleotide sequence ID" value="NZ_FOVJ01000001.1"/>
</dbReference>
<gene>
    <name evidence="8" type="ORF">SAMN05216386_0921</name>
</gene>
<proteinExistence type="inferred from homology"/>
<evidence type="ECO:0000256" key="6">
    <source>
        <dbReference type="ARBA" id="ARBA00023136"/>
    </source>
</evidence>
<evidence type="ECO:0000256" key="7">
    <source>
        <dbReference type="SAM" id="Phobius"/>
    </source>
</evidence>
<comment type="similarity">
    <text evidence="2">Belongs to the CPA3 antiporters (TC 2.A.63) subunit E family.</text>
</comment>
<reference evidence="9" key="1">
    <citation type="submission" date="2016-10" db="EMBL/GenBank/DDBJ databases">
        <authorList>
            <person name="Varghese N."/>
        </authorList>
    </citation>
    <scope>NUCLEOTIDE SEQUENCE [LARGE SCALE GENOMIC DNA]</scope>
    <source>
        <strain evidence="9">Nsp8</strain>
    </source>
</reference>
<dbReference type="PANTHER" id="PTHR34584">
    <property type="entry name" value="NA(+)/H(+) ANTIPORTER SUBUNIT E1"/>
    <property type="match status" value="1"/>
</dbReference>
<dbReference type="AlphaFoldDB" id="A0A1I4YWR5"/>
<evidence type="ECO:0000256" key="4">
    <source>
        <dbReference type="ARBA" id="ARBA00022692"/>
    </source>
</evidence>
<keyword evidence="3" id="KW-1003">Cell membrane</keyword>
<evidence type="ECO:0000256" key="3">
    <source>
        <dbReference type="ARBA" id="ARBA00022475"/>
    </source>
</evidence>